<protein>
    <submittedName>
        <fullName evidence="1">Uncharacterized protein</fullName>
    </submittedName>
</protein>
<proteinExistence type="predicted"/>
<dbReference type="AlphaFoldDB" id="A0A1I0DAI9"/>
<dbReference type="RefSeq" id="WP_093320197.1">
    <property type="nucleotide sequence ID" value="NZ_FOHV01000014.1"/>
</dbReference>
<keyword evidence="2" id="KW-1185">Reference proteome</keyword>
<organism evidence="1 2">
    <name type="scientific">Thorsellia anophelis DSM 18579</name>
    <dbReference type="NCBI Taxonomy" id="1123402"/>
    <lineage>
        <taxon>Bacteria</taxon>
        <taxon>Pseudomonadati</taxon>
        <taxon>Pseudomonadota</taxon>
        <taxon>Gammaproteobacteria</taxon>
        <taxon>Enterobacterales</taxon>
        <taxon>Thorselliaceae</taxon>
        <taxon>Thorsellia</taxon>
    </lineage>
</organism>
<gene>
    <name evidence="1" type="ORF">SAMN02583745_01899</name>
</gene>
<reference evidence="2" key="1">
    <citation type="submission" date="2016-10" db="EMBL/GenBank/DDBJ databases">
        <authorList>
            <person name="Varghese N."/>
            <person name="Submissions S."/>
        </authorList>
    </citation>
    <scope>NUCLEOTIDE SEQUENCE [LARGE SCALE GENOMIC DNA]</scope>
    <source>
        <strain evidence="2">DSM 18579</strain>
    </source>
</reference>
<evidence type="ECO:0000313" key="2">
    <source>
        <dbReference type="Proteomes" id="UP000242642"/>
    </source>
</evidence>
<dbReference type="Proteomes" id="UP000242642">
    <property type="component" value="Unassembled WGS sequence"/>
</dbReference>
<sequence>MLSELKTAYPNKVLQIEKFHEEAIETEKRVLSAIHEQLKNIGLDDIKLKKTGGKTKQKGLTYIISIVFETKHFGDISYNLILLDKVISQIGKAKIEVVEMPNILNDKELFNKIGFTYPDAFRAAEQILDFLVFTIQNAVEMKSKPKSMLDLTN</sequence>
<name>A0A1I0DAI9_9GAMM</name>
<dbReference type="EMBL" id="FOHV01000014">
    <property type="protein sequence ID" value="SET28577.1"/>
    <property type="molecule type" value="Genomic_DNA"/>
</dbReference>
<accession>A0A1I0DAI9</accession>
<evidence type="ECO:0000313" key="1">
    <source>
        <dbReference type="EMBL" id="SET28577.1"/>
    </source>
</evidence>